<protein>
    <submittedName>
        <fullName evidence="2">Uncharacterized protein</fullName>
    </submittedName>
</protein>
<proteinExistence type="predicted"/>
<evidence type="ECO:0000313" key="2">
    <source>
        <dbReference type="WBParaSite" id="nRc.2.0.1.t18542-RA"/>
    </source>
</evidence>
<sequence length="136" mass="14363">MYTQAGDIVLKVPLNQPSTPQTAQAGGLGEVKTQQQTAALVVKPQQSAVTTIAPQAAAVVVVVPSQARPVAAQQTMVTQPQTSAETELVVVTIMQSMPPVPAVLPVKIKQLLLKIWASDSKSSSEEEESKNVGYRC</sequence>
<dbReference type="AlphaFoldDB" id="A0A915IXQ8"/>
<accession>A0A915IXQ8</accession>
<dbReference type="Proteomes" id="UP000887565">
    <property type="component" value="Unplaced"/>
</dbReference>
<dbReference type="WBParaSite" id="nRc.2.0.1.t18542-RA">
    <property type="protein sequence ID" value="nRc.2.0.1.t18542-RA"/>
    <property type="gene ID" value="nRc.2.0.1.g18542"/>
</dbReference>
<name>A0A915IXQ8_ROMCU</name>
<evidence type="ECO:0000313" key="1">
    <source>
        <dbReference type="Proteomes" id="UP000887565"/>
    </source>
</evidence>
<organism evidence="1 2">
    <name type="scientific">Romanomermis culicivorax</name>
    <name type="common">Nematode worm</name>
    <dbReference type="NCBI Taxonomy" id="13658"/>
    <lineage>
        <taxon>Eukaryota</taxon>
        <taxon>Metazoa</taxon>
        <taxon>Ecdysozoa</taxon>
        <taxon>Nematoda</taxon>
        <taxon>Enoplea</taxon>
        <taxon>Dorylaimia</taxon>
        <taxon>Mermithida</taxon>
        <taxon>Mermithoidea</taxon>
        <taxon>Mermithidae</taxon>
        <taxon>Romanomermis</taxon>
    </lineage>
</organism>
<keyword evidence="1" id="KW-1185">Reference proteome</keyword>
<reference evidence="2" key="1">
    <citation type="submission" date="2022-11" db="UniProtKB">
        <authorList>
            <consortium name="WormBaseParasite"/>
        </authorList>
    </citation>
    <scope>IDENTIFICATION</scope>
</reference>